<dbReference type="GeneID" id="96004306"/>
<dbReference type="SMART" id="SM01296">
    <property type="entry name" value="N2227"/>
    <property type="match status" value="1"/>
</dbReference>
<dbReference type="SUPFAM" id="SSF53335">
    <property type="entry name" value="S-adenosyl-L-methionine-dependent methyltransferases"/>
    <property type="match status" value="1"/>
</dbReference>
<dbReference type="InterPro" id="IPR029063">
    <property type="entry name" value="SAM-dependent_MTases_sf"/>
</dbReference>
<keyword evidence="2" id="KW-1185">Reference proteome</keyword>
<name>A0AB34KWY9_9PEZI</name>
<dbReference type="PANTHER" id="PTHR12303:SF13">
    <property type="match status" value="1"/>
</dbReference>
<comment type="caution">
    <text evidence="1">The sequence shown here is derived from an EMBL/GenBank/DDBJ whole genome shotgun (WGS) entry which is preliminary data.</text>
</comment>
<dbReference type="PANTHER" id="PTHR12303">
    <property type="entry name" value="CARNOSINE N-METHYLTRANSFERASE"/>
    <property type="match status" value="1"/>
</dbReference>
<protein>
    <recommendedName>
        <fullName evidence="3">N2227-domain-containing protein</fullName>
    </recommendedName>
</protein>
<organism evidence="1 2">
    <name type="scientific">Cladosporium halotolerans</name>
    <dbReference type="NCBI Taxonomy" id="1052096"/>
    <lineage>
        <taxon>Eukaryota</taxon>
        <taxon>Fungi</taxon>
        <taxon>Dikarya</taxon>
        <taxon>Ascomycota</taxon>
        <taxon>Pezizomycotina</taxon>
        <taxon>Dothideomycetes</taxon>
        <taxon>Dothideomycetidae</taxon>
        <taxon>Cladosporiales</taxon>
        <taxon>Cladosporiaceae</taxon>
        <taxon>Cladosporium</taxon>
    </lineage>
</organism>
<reference evidence="1 2" key="1">
    <citation type="journal article" date="2020" name="Microbiol. Resour. Announc.">
        <title>Draft Genome Sequence of a Cladosporium Species Isolated from the Mesophotic Ascidian Didemnum maculosum.</title>
        <authorList>
            <person name="Gioti A."/>
            <person name="Siaperas R."/>
            <person name="Nikolaivits E."/>
            <person name="Le Goff G."/>
            <person name="Ouazzani J."/>
            <person name="Kotoulas G."/>
            <person name="Topakas E."/>
        </authorList>
    </citation>
    <scope>NUCLEOTIDE SEQUENCE [LARGE SCALE GENOMIC DNA]</scope>
    <source>
        <strain evidence="1 2">TM138-S3</strain>
    </source>
</reference>
<dbReference type="Proteomes" id="UP000803884">
    <property type="component" value="Unassembled WGS sequence"/>
</dbReference>
<dbReference type="Gene3D" id="3.40.50.150">
    <property type="entry name" value="Vaccinia Virus protein VP39"/>
    <property type="match status" value="1"/>
</dbReference>
<evidence type="ECO:0000313" key="1">
    <source>
        <dbReference type="EMBL" id="KAL1588292.1"/>
    </source>
</evidence>
<dbReference type="InterPro" id="IPR012901">
    <property type="entry name" value="CARME"/>
</dbReference>
<dbReference type="EMBL" id="JAAQHG020000007">
    <property type="protein sequence ID" value="KAL1588292.1"/>
    <property type="molecule type" value="Genomic_DNA"/>
</dbReference>
<dbReference type="GO" id="GO:0008757">
    <property type="term" value="F:S-adenosylmethionine-dependent methyltransferase activity"/>
    <property type="evidence" value="ECO:0007669"/>
    <property type="project" value="InterPro"/>
</dbReference>
<accession>A0AB34KWY9</accession>
<dbReference type="Pfam" id="PF07942">
    <property type="entry name" value="CARME"/>
    <property type="match status" value="1"/>
</dbReference>
<sequence>MTTRPRRPTTAGRNYSPLRSAVILTLSFLLPLLWHAYSDRLSEINVPALWRRSEGVVGESSLNATSPAPVFANQQTEDAARMLQDLRRDSGKWNSNHPRYRLLNSLKAYLRYGEERTADLDTWRKRYKKLSREQRSNLERTVGYTNKLNTVEALMIKNSGLAEDILSYGLKFYGVARLELDEFVEDTKNETNKQKGNTLYAVKHFVRDWSNEGLYERQTTYPCVLDAVRKEFPATSPSTPAKILVPGSGLGRLGHEIAALGDFEVTMNEFSYSMNIAYHYITTLSSVNASAIHPYIDWWSHRATTADLTRSVSFPDNISILSQPSISLIEGEFTTALKPHLGTYDALVSHFFIDTATNILTYLETIHAMLKPGGVWINFGPLLYGSMPTLQLSLDEVIAMAESLGFELEQPGEGCGRVMGFDSRVRGAHVPYAHDEESLNRNAYLAQHWVARKKK</sequence>
<proteinExistence type="predicted"/>
<dbReference type="RefSeq" id="XP_069231397.1">
    <property type="nucleotide sequence ID" value="XM_069371468.1"/>
</dbReference>
<dbReference type="AlphaFoldDB" id="A0AB34KWY9"/>
<evidence type="ECO:0008006" key="3">
    <source>
        <dbReference type="Google" id="ProtNLM"/>
    </source>
</evidence>
<gene>
    <name evidence="1" type="ORF">WHR41_02862</name>
</gene>
<evidence type="ECO:0000313" key="2">
    <source>
        <dbReference type="Proteomes" id="UP000803884"/>
    </source>
</evidence>